<dbReference type="Proteomes" id="UP000317494">
    <property type="component" value="Unassembled WGS sequence"/>
</dbReference>
<dbReference type="EMBL" id="QEAN01000003">
    <property type="protein sequence ID" value="TPX54622.1"/>
    <property type="molecule type" value="Genomic_DNA"/>
</dbReference>
<dbReference type="PROSITE" id="PS52002">
    <property type="entry name" value="SM"/>
    <property type="match status" value="1"/>
</dbReference>
<dbReference type="Proteomes" id="UP000320475">
    <property type="component" value="Unassembled WGS sequence"/>
</dbReference>
<dbReference type="EMBL" id="QEAM01000075">
    <property type="protein sequence ID" value="TPX47527.1"/>
    <property type="molecule type" value="Genomic_DNA"/>
</dbReference>
<evidence type="ECO:0000259" key="1">
    <source>
        <dbReference type="PROSITE" id="PS52002"/>
    </source>
</evidence>
<dbReference type="InterPro" id="IPR047575">
    <property type="entry name" value="Sm"/>
</dbReference>
<organism evidence="2 5">
    <name type="scientific">Synchytrium endobioticum</name>
    <dbReference type="NCBI Taxonomy" id="286115"/>
    <lineage>
        <taxon>Eukaryota</taxon>
        <taxon>Fungi</taxon>
        <taxon>Fungi incertae sedis</taxon>
        <taxon>Chytridiomycota</taxon>
        <taxon>Chytridiomycota incertae sedis</taxon>
        <taxon>Chytridiomycetes</taxon>
        <taxon>Synchytriales</taxon>
        <taxon>Synchytriaceae</taxon>
        <taxon>Synchytrium</taxon>
    </lineage>
</organism>
<reference evidence="4 5" key="1">
    <citation type="journal article" date="2019" name="Sci. Rep.">
        <title>Comparative genomics of chytrid fungi reveal insights into the obligate biotrophic and pathogenic lifestyle of Synchytrium endobioticum.</title>
        <authorList>
            <person name="van de Vossenberg B.T.L.H."/>
            <person name="Warris S."/>
            <person name="Nguyen H.D.T."/>
            <person name="van Gent-Pelzer M.P.E."/>
            <person name="Joly D.L."/>
            <person name="van de Geest H.C."/>
            <person name="Bonants P.J.M."/>
            <person name="Smith D.S."/>
            <person name="Levesque C.A."/>
            <person name="van der Lee T.A.J."/>
        </authorList>
    </citation>
    <scope>NUCLEOTIDE SEQUENCE [LARGE SCALE GENOMIC DNA]</scope>
    <source>
        <strain evidence="2 5">LEV6574</strain>
        <strain evidence="3 4">MB42</strain>
    </source>
</reference>
<evidence type="ECO:0000313" key="3">
    <source>
        <dbReference type="EMBL" id="TPX54622.1"/>
    </source>
</evidence>
<dbReference type="VEuPathDB" id="FungiDB:SeMB42_g00176"/>
<comment type="caution">
    <text evidence="2">The sequence shown here is derived from an EMBL/GenBank/DDBJ whole genome shotgun (WGS) entry which is preliminary data.</text>
</comment>
<protein>
    <recommendedName>
        <fullName evidence="1">Sm domain-containing protein</fullName>
    </recommendedName>
</protein>
<feature type="domain" description="Sm" evidence="1">
    <location>
        <begin position="1"/>
        <end position="65"/>
    </location>
</feature>
<evidence type="ECO:0000313" key="5">
    <source>
        <dbReference type="Proteomes" id="UP000320475"/>
    </source>
</evidence>
<accession>A0A507D886</accession>
<evidence type="ECO:0000313" key="2">
    <source>
        <dbReference type="EMBL" id="TPX47527.1"/>
    </source>
</evidence>
<proteinExistence type="predicted"/>
<name>A0A507D886_9FUNG</name>
<gene>
    <name evidence="2" type="ORF">SeLEV6574_g02609</name>
    <name evidence="3" type="ORF">SeMB42_g00176</name>
</gene>
<evidence type="ECO:0000313" key="4">
    <source>
        <dbReference type="Proteomes" id="UP000317494"/>
    </source>
</evidence>
<dbReference type="GO" id="GO:0003723">
    <property type="term" value="F:RNA binding"/>
    <property type="evidence" value="ECO:0007669"/>
    <property type="project" value="InterPro"/>
</dbReference>
<sequence length="90" mass="9987">MAEFINKHIIVSLVEGTTVSGTLYTMDAEYTDNLILVTDGDNGSQYGAVVVMKHAIKSIHVSDQRAMDLDAFDEKMKTVTKCRSRADFPM</sequence>
<keyword evidence="4" id="KW-1185">Reference proteome</keyword>
<dbReference type="AlphaFoldDB" id="A0A507D886"/>
<dbReference type="InterPro" id="IPR010920">
    <property type="entry name" value="LSM_dom_sf"/>
</dbReference>
<dbReference type="SUPFAM" id="SSF50182">
    <property type="entry name" value="Sm-like ribonucleoproteins"/>
    <property type="match status" value="1"/>
</dbReference>
<dbReference type="Gene3D" id="2.30.30.100">
    <property type="match status" value="1"/>
</dbReference>